<dbReference type="AlphaFoldDB" id="A0A976MBU9"/>
<keyword evidence="4 5" id="KW-0648">Protein biosynthesis</keyword>
<dbReference type="Gene3D" id="3.30.70.330">
    <property type="match status" value="1"/>
</dbReference>
<evidence type="ECO:0000256" key="6">
    <source>
        <dbReference type="PROSITE-ProRule" id="PRU00176"/>
    </source>
</evidence>
<dbReference type="Proteomes" id="UP000244811">
    <property type="component" value="Chromosome 1"/>
</dbReference>
<dbReference type="CDD" id="cd12408">
    <property type="entry name" value="RRM_eIF3G_like"/>
    <property type="match status" value="1"/>
</dbReference>
<dbReference type="InterPro" id="IPR017334">
    <property type="entry name" value="eIF3_g"/>
</dbReference>
<feature type="region of interest" description="Disordered" evidence="7">
    <location>
        <begin position="1"/>
        <end position="21"/>
    </location>
</feature>
<sequence length="261" mass="30471">MKVPDNDSGSDTKWADIEADEDYEKPQNLTGFDFGIDEQGIKTFISYPKNNRGQSIKLTKRIKEIKIVKKTHKSVFDRKNLLPFNLDDQTDMGSTLISNEDILLEPSRNERRFNQDESDFLYTPVDTNLLRLTRDLKLKFKSLREEDVMEEEVEEKETTAKYIPPSRKDGAERRSFDENTIRITNLSEDIKEKDLTELFGKVGRIHRAYLAKYKETQNSKGFAFVTYVNKQDAIEAINRFNRLGYNNLLLNVEWAKPAKDR</sequence>
<dbReference type="PIRSF" id="PIRSF037949">
    <property type="entry name" value="Transl_init_eIF-3_RNA-bind"/>
    <property type="match status" value="1"/>
</dbReference>
<dbReference type="SMART" id="SM00360">
    <property type="entry name" value="RRM"/>
    <property type="match status" value="1"/>
</dbReference>
<comment type="function">
    <text evidence="5">RNA-binding component of the eukaryotic translation initiation factor 3 (eIF-3) complex, which is involved in protein synthesis of a specialized repertoire of mRNAs and, together with other initiation factors, stimulates binding of mRNA and methionyl-tRNAi to the 40S ribosome. The eIF-3 complex specifically targets and initiates translation of a subset of mRNAs involved in cell proliferation. This subunit can bind 18S rRNA.</text>
</comment>
<dbReference type="InterPro" id="IPR034240">
    <property type="entry name" value="eIF3G_RRM"/>
</dbReference>
<protein>
    <recommendedName>
        <fullName evidence="5">Eukaryotic translation initiation factor 3 subunit G</fullName>
        <shortName evidence="5">eIF3g</shortName>
    </recommendedName>
    <alternativeName>
        <fullName evidence="5">Eukaryotic translation initiation factor 3 RNA-binding subunit</fullName>
        <shortName evidence="5">eIF-3 RNA-binding subunit</shortName>
    </alternativeName>
    <alternativeName>
        <fullName evidence="5">Eukaryotic translation initiation factor 3 subunit 4</fullName>
    </alternativeName>
</protein>
<dbReference type="PROSITE" id="PS50102">
    <property type="entry name" value="RRM"/>
    <property type="match status" value="1"/>
</dbReference>
<accession>A0A976MBU9</accession>
<evidence type="ECO:0000256" key="2">
    <source>
        <dbReference type="ARBA" id="ARBA00022540"/>
    </source>
</evidence>
<dbReference type="SUPFAM" id="SSF54928">
    <property type="entry name" value="RNA-binding domain, RBD"/>
    <property type="match status" value="1"/>
</dbReference>
<comment type="subunit">
    <text evidence="5">Component of the eukaryotic translation initiation factor 3 (eIF-3) complex.</text>
</comment>
<dbReference type="HAMAP" id="MF_03006">
    <property type="entry name" value="eIF3g"/>
    <property type="match status" value="1"/>
</dbReference>
<dbReference type="Pfam" id="PF00076">
    <property type="entry name" value="RRM_1"/>
    <property type="match status" value="1"/>
</dbReference>
<evidence type="ECO:0000259" key="8">
    <source>
        <dbReference type="PROSITE" id="PS50102"/>
    </source>
</evidence>
<evidence type="ECO:0000256" key="7">
    <source>
        <dbReference type="SAM" id="MobiDB-lite"/>
    </source>
</evidence>
<name>A0A976MBU9_THEOR</name>
<proteinExistence type="inferred from homology"/>
<dbReference type="EMBL" id="CP056069">
    <property type="protein sequence ID" value="UKK00223.2"/>
    <property type="molecule type" value="Genomic_DNA"/>
</dbReference>
<dbReference type="InterPro" id="IPR024675">
    <property type="entry name" value="eIF3g_N"/>
</dbReference>
<keyword evidence="1 5" id="KW-0963">Cytoplasm</keyword>
<dbReference type="GO" id="GO:0003723">
    <property type="term" value="F:RNA binding"/>
    <property type="evidence" value="ECO:0007669"/>
    <property type="project" value="UniProtKB-UniRule"/>
</dbReference>
<dbReference type="GO" id="GO:0003743">
    <property type="term" value="F:translation initiation factor activity"/>
    <property type="evidence" value="ECO:0007669"/>
    <property type="project" value="UniProtKB-UniRule"/>
</dbReference>
<gene>
    <name evidence="9" type="ORF">MACK_000293</name>
</gene>
<organism evidence="9 10">
    <name type="scientific">Theileria orientalis</name>
    <dbReference type="NCBI Taxonomy" id="68886"/>
    <lineage>
        <taxon>Eukaryota</taxon>
        <taxon>Sar</taxon>
        <taxon>Alveolata</taxon>
        <taxon>Apicomplexa</taxon>
        <taxon>Aconoidasida</taxon>
        <taxon>Piroplasmida</taxon>
        <taxon>Theileriidae</taxon>
        <taxon>Theileria</taxon>
    </lineage>
</organism>
<keyword evidence="3 6" id="KW-0694">RNA-binding</keyword>
<evidence type="ECO:0000313" key="9">
    <source>
        <dbReference type="EMBL" id="UKK00223.2"/>
    </source>
</evidence>
<dbReference type="GO" id="GO:0001732">
    <property type="term" value="P:formation of cytoplasmic translation initiation complex"/>
    <property type="evidence" value="ECO:0007669"/>
    <property type="project" value="UniProtKB-UniRule"/>
</dbReference>
<dbReference type="Pfam" id="PF12353">
    <property type="entry name" value="eIF3g"/>
    <property type="match status" value="1"/>
</dbReference>
<dbReference type="GO" id="GO:0033290">
    <property type="term" value="C:eukaryotic 48S preinitiation complex"/>
    <property type="evidence" value="ECO:0007669"/>
    <property type="project" value="UniProtKB-UniRule"/>
</dbReference>
<comment type="subcellular location">
    <subcellularLocation>
        <location evidence="5">Cytoplasm</location>
    </subcellularLocation>
</comment>
<evidence type="ECO:0000256" key="1">
    <source>
        <dbReference type="ARBA" id="ARBA00022490"/>
    </source>
</evidence>
<dbReference type="InterPro" id="IPR035979">
    <property type="entry name" value="RBD_domain_sf"/>
</dbReference>
<keyword evidence="2 5" id="KW-0396">Initiation factor</keyword>
<comment type="similarity">
    <text evidence="5">Belongs to the eIF-3 subunit G family.</text>
</comment>
<dbReference type="InterPro" id="IPR012677">
    <property type="entry name" value="Nucleotide-bd_a/b_plait_sf"/>
</dbReference>
<feature type="domain" description="RRM" evidence="8">
    <location>
        <begin position="179"/>
        <end position="257"/>
    </location>
</feature>
<dbReference type="GO" id="GO:0005852">
    <property type="term" value="C:eukaryotic translation initiation factor 3 complex"/>
    <property type="evidence" value="ECO:0007669"/>
    <property type="project" value="UniProtKB-UniRule"/>
</dbReference>
<reference evidence="9" key="1">
    <citation type="submission" date="2022-07" db="EMBL/GenBank/DDBJ databases">
        <title>Evaluation of T. orientalis genome assembly methods using nanopore sequencing and analysis of variation between genomes.</title>
        <authorList>
            <person name="Yam J."/>
            <person name="Micallef M.L."/>
            <person name="Liu M."/>
            <person name="Djordjevic S.P."/>
            <person name="Bogema D.R."/>
            <person name="Jenkins C."/>
        </authorList>
    </citation>
    <scope>NUCLEOTIDE SEQUENCE</scope>
    <source>
        <strain evidence="9">Goon Nure</strain>
    </source>
</reference>
<dbReference type="GO" id="GO:0016282">
    <property type="term" value="C:eukaryotic 43S preinitiation complex"/>
    <property type="evidence" value="ECO:0007669"/>
    <property type="project" value="UniProtKB-UniRule"/>
</dbReference>
<dbReference type="InterPro" id="IPR000504">
    <property type="entry name" value="RRM_dom"/>
</dbReference>
<evidence type="ECO:0000256" key="3">
    <source>
        <dbReference type="ARBA" id="ARBA00022884"/>
    </source>
</evidence>
<evidence type="ECO:0000313" key="10">
    <source>
        <dbReference type="Proteomes" id="UP000244811"/>
    </source>
</evidence>
<evidence type="ECO:0000256" key="5">
    <source>
        <dbReference type="HAMAP-Rule" id="MF_03006"/>
    </source>
</evidence>
<evidence type="ECO:0000256" key="4">
    <source>
        <dbReference type="ARBA" id="ARBA00022917"/>
    </source>
</evidence>
<dbReference type="PANTHER" id="PTHR10352">
    <property type="entry name" value="EUKARYOTIC TRANSLATION INITIATION FACTOR 3 SUBUNIT G"/>
    <property type="match status" value="1"/>
</dbReference>